<dbReference type="GO" id="GO:0005506">
    <property type="term" value="F:iron ion binding"/>
    <property type="evidence" value="ECO:0007669"/>
    <property type="project" value="InterPro"/>
</dbReference>
<gene>
    <name evidence="8" type="ORF">FH965_32985</name>
</gene>
<dbReference type="InterPro" id="IPR001128">
    <property type="entry name" value="Cyt_P450"/>
</dbReference>
<dbReference type="PANTHER" id="PTHR46696:SF4">
    <property type="entry name" value="BIOTIN BIOSYNTHESIS CYTOCHROME P450"/>
    <property type="match status" value="1"/>
</dbReference>
<dbReference type="InterPro" id="IPR036396">
    <property type="entry name" value="Cyt_P450_sf"/>
</dbReference>
<dbReference type="RefSeq" id="WP_144321984.1">
    <property type="nucleotide sequence ID" value="NZ_CP040916.1"/>
</dbReference>
<evidence type="ECO:0000256" key="7">
    <source>
        <dbReference type="RuleBase" id="RU000461"/>
    </source>
</evidence>
<evidence type="ECO:0000256" key="1">
    <source>
        <dbReference type="ARBA" id="ARBA00010617"/>
    </source>
</evidence>
<evidence type="ECO:0000256" key="3">
    <source>
        <dbReference type="ARBA" id="ARBA00022723"/>
    </source>
</evidence>
<evidence type="ECO:0000256" key="6">
    <source>
        <dbReference type="ARBA" id="ARBA00023033"/>
    </source>
</evidence>
<keyword evidence="2 7" id="KW-0349">Heme</keyword>
<dbReference type="AlphaFoldDB" id="A0A516RGJ8"/>
<keyword evidence="4 7" id="KW-0560">Oxidoreductase</keyword>
<dbReference type="Proteomes" id="UP000316806">
    <property type="component" value="Chromosome"/>
</dbReference>
<sequence>MTYQSTYPSTCPSPLTTLVDRWGAHPVHFWLRGQEPARAVEFDERLGVWNVYGHREAVEVFADPGGYSSDVVHHFAPDAPEYERSGMLTQMDPPEHRKLRRLVSRAFTPRLVAGLAPRIGALTHELLDRADGGSGLDLVADLAHPLPVIVIAELLGVPSEDRELFREWAEELLARSEVAAVGRTAQSADMVAAVLDLSARMSAYFGAHAEERRRRPQDDLLTALVRAEVDGERLSAAALGNFAQLLLVAGHVTTTILLGNAVLCLDAHPGARERVRADRTLVPAVIEEALRLLPPFSMFYRATTRATELGGQRLPAGQVVALWLGAANRDARVFADPHGFHPERDPNPHLGFGRGIHFCLGAPLARIEARIALDILLERFPRLRTDPGRPPVFQTTPEVVGPRALPLLTAV</sequence>
<comment type="similarity">
    <text evidence="1 7">Belongs to the cytochrome P450 family.</text>
</comment>
<name>A0A516RGJ8_STRST</name>
<organism evidence="8 9">
    <name type="scientific">Streptomyces spectabilis</name>
    <dbReference type="NCBI Taxonomy" id="68270"/>
    <lineage>
        <taxon>Bacteria</taxon>
        <taxon>Bacillati</taxon>
        <taxon>Actinomycetota</taxon>
        <taxon>Actinomycetes</taxon>
        <taxon>Kitasatosporales</taxon>
        <taxon>Streptomycetaceae</taxon>
        <taxon>Streptomyces</taxon>
    </lineage>
</organism>
<accession>A0A516RGJ8</accession>
<dbReference type="FunFam" id="1.10.630.10:FF:000018">
    <property type="entry name" value="Cytochrome P450 monooxygenase"/>
    <property type="match status" value="1"/>
</dbReference>
<dbReference type="GO" id="GO:0036199">
    <property type="term" value="F:cholest-4-en-3-one 26-monooxygenase activity"/>
    <property type="evidence" value="ECO:0007669"/>
    <property type="project" value="TreeGrafter"/>
</dbReference>
<evidence type="ECO:0000256" key="2">
    <source>
        <dbReference type="ARBA" id="ARBA00022617"/>
    </source>
</evidence>
<dbReference type="PROSITE" id="PS00086">
    <property type="entry name" value="CYTOCHROME_P450"/>
    <property type="match status" value="1"/>
</dbReference>
<evidence type="ECO:0000313" key="8">
    <source>
        <dbReference type="EMBL" id="QDQ14780.1"/>
    </source>
</evidence>
<protein>
    <submittedName>
        <fullName evidence="8">Cytochrome P450</fullName>
    </submittedName>
</protein>
<dbReference type="EMBL" id="CP040916">
    <property type="protein sequence ID" value="QDQ14780.1"/>
    <property type="molecule type" value="Genomic_DNA"/>
</dbReference>
<dbReference type="PANTHER" id="PTHR46696">
    <property type="entry name" value="P450, PUTATIVE (EUROFUNG)-RELATED"/>
    <property type="match status" value="1"/>
</dbReference>
<evidence type="ECO:0000256" key="4">
    <source>
        <dbReference type="ARBA" id="ARBA00023002"/>
    </source>
</evidence>
<evidence type="ECO:0000256" key="5">
    <source>
        <dbReference type="ARBA" id="ARBA00023004"/>
    </source>
</evidence>
<evidence type="ECO:0000313" key="9">
    <source>
        <dbReference type="Proteomes" id="UP000316806"/>
    </source>
</evidence>
<keyword evidence="3 7" id="KW-0479">Metal-binding</keyword>
<dbReference type="SUPFAM" id="SSF48264">
    <property type="entry name" value="Cytochrome P450"/>
    <property type="match status" value="1"/>
</dbReference>
<dbReference type="InterPro" id="IPR002397">
    <property type="entry name" value="Cyt_P450_B"/>
</dbReference>
<dbReference type="CDD" id="cd11032">
    <property type="entry name" value="P450_EryK-like"/>
    <property type="match status" value="1"/>
</dbReference>
<dbReference type="Gene3D" id="1.10.630.10">
    <property type="entry name" value="Cytochrome P450"/>
    <property type="match status" value="1"/>
</dbReference>
<keyword evidence="6 7" id="KW-0503">Monooxygenase</keyword>
<keyword evidence="5 7" id="KW-0408">Iron</keyword>
<dbReference type="PRINTS" id="PR00359">
    <property type="entry name" value="BP450"/>
</dbReference>
<dbReference type="GO" id="GO:0020037">
    <property type="term" value="F:heme binding"/>
    <property type="evidence" value="ECO:0007669"/>
    <property type="project" value="InterPro"/>
</dbReference>
<proteinExistence type="inferred from homology"/>
<dbReference type="Pfam" id="PF00067">
    <property type="entry name" value="p450"/>
    <property type="match status" value="1"/>
</dbReference>
<dbReference type="GO" id="GO:0006707">
    <property type="term" value="P:cholesterol catabolic process"/>
    <property type="evidence" value="ECO:0007669"/>
    <property type="project" value="TreeGrafter"/>
</dbReference>
<dbReference type="PRINTS" id="PR00385">
    <property type="entry name" value="P450"/>
</dbReference>
<dbReference type="InterPro" id="IPR017972">
    <property type="entry name" value="Cyt_P450_CS"/>
</dbReference>
<dbReference type="GO" id="GO:0008395">
    <property type="term" value="F:steroid hydroxylase activity"/>
    <property type="evidence" value="ECO:0007669"/>
    <property type="project" value="TreeGrafter"/>
</dbReference>
<reference evidence="8 9" key="1">
    <citation type="journal article" date="2019" name="J. Ind. Microbiol. Biotechnol.">
        <title>The complete genomic sequence of Streptomyces spectabilis NRRL-2792 and identification of secondary metabolite biosynthetic gene clusters.</title>
        <authorList>
            <person name="Sinha A."/>
            <person name="Phillips-Salemka S."/>
            <person name="Niraula T.A."/>
            <person name="Short K.A."/>
            <person name="Niraula N.P."/>
        </authorList>
    </citation>
    <scope>NUCLEOTIDE SEQUENCE [LARGE SCALE GENOMIC DNA]</scope>
    <source>
        <strain evidence="8 9">NRRL 2792</strain>
    </source>
</reference>